<gene>
    <name evidence="2" type="ORF">CW354_07970</name>
</gene>
<dbReference type="InterPro" id="IPR036388">
    <property type="entry name" value="WH-like_DNA-bd_sf"/>
</dbReference>
<dbReference type="RefSeq" id="WP_104829477.1">
    <property type="nucleotide sequence ID" value="NZ_PJCH01000005.1"/>
</dbReference>
<dbReference type="InterPro" id="IPR036390">
    <property type="entry name" value="WH_DNA-bd_sf"/>
</dbReference>
<dbReference type="Pfam" id="PF12802">
    <property type="entry name" value="MarR_2"/>
    <property type="match status" value="1"/>
</dbReference>
<dbReference type="PANTHER" id="PTHR33164:SF43">
    <property type="entry name" value="HTH-TYPE TRANSCRIPTIONAL REPRESSOR YETL"/>
    <property type="match status" value="1"/>
</dbReference>
<accession>A0A2S7K6W6</accession>
<dbReference type="EMBL" id="PJCH01000005">
    <property type="protein sequence ID" value="PQA88232.1"/>
    <property type="molecule type" value="Genomic_DNA"/>
</dbReference>
<dbReference type="InterPro" id="IPR039422">
    <property type="entry name" value="MarR/SlyA-like"/>
</dbReference>
<dbReference type="SUPFAM" id="SSF46785">
    <property type="entry name" value="Winged helix' DNA-binding domain"/>
    <property type="match status" value="1"/>
</dbReference>
<dbReference type="SMART" id="SM00347">
    <property type="entry name" value="HTH_MARR"/>
    <property type="match status" value="1"/>
</dbReference>
<feature type="domain" description="HTH marR-type" evidence="1">
    <location>
        <begin position="40"/>
        <end position="141"/>
    </location>
</feature>
<sequence>MSKKDTYPDGAFSYAADLRPAFAAHMASRLDVLICAQTKHVLQEAGVKTPVHSVSVMMHLLRQGPASIADIARREGQSHQLVSSRIAPLEKAGLLKTKPDPKDERRKILEFTVKGAADARKLEKVSEKIAAVFRGLNEELGVDLMAMLEDAEQSLLRNPVAMRIKTPALKKKAKAAARAA</sequence>
<evidence type="ECO:0000313" key="2">
    <source>
        <dbReference type="EMBL" id="PQA88232.1"/>
    </source>
</evidence>
<dbReference type="OrthoDB" id="7629608at2"/>
<dbReference type="Gene3D" id="1.10.10.10">
    <property type="entry name" value="Winged helix-like DNA-binding domain superfamily/Winged helix DNA-binding domain"/>
    <property type="match status" value="1"/>
</dbReference>
<proteinExistence type="predicted"/>
<evidence type="ECO:0000313" key="3">
    <source>
        <dbReference type="Proteomes" id="UP000239504"/>
    </source>
</evidence>
<dbReference type="CDD" id="cd00090">
    <property type="entry name" value="HTH_ARSR"/>
    <property type="match status" value="1"/>
</dbReference>
<reference evidence="2 3" key="1">
    <citation type="submission" date="2017-12" db="EMBL/GenBank/DDBJ databases">
        <authorList>
            <person name="Hurst M.R.H."/>
        </authorList>
    </citation>
    <scope>NUCLEOTIDE SEQUENCE [LARGE SCALE GENOMIC DNA]</scope>
    <source>
        <strain evidence="2 3">SY-3-19</strain>
    </source>
</reference>
<dbReference type="InterPro" id="IPR000835">
    <property type="entry name" value="HTH_MarR-typ"/>
</dbReference>
<evidence type="ECO:0000259" key="1">
    <source>
        <dbReference type="SMART" id="SM00347"/>
    </source>
</evidence>
<dbReference type="PANTHER" id="PTHR33164">
    <property type="entry name" value="TRANSCRIPTIONAL REGULATOR, MARR FAMILY"/>
    <property type="match status" value="1"/>
</dbReference>
<keyword evidence="3" id="KW-1185">Reference proteome</keyword>
<dbReference type="AlphaFoldDB" id="A0A2S7K6W6"/>
<organism evidence="2 3">
    <name type="scientific">Hyphococcus luteus</name>
    <dbReference type="NCBI Taxonomy" id="2058213"/>
    <lineage>
        <taxon>Bacteria</taxon>
        <taxon>Pseudomonadati</taxon>
        <taxon>Pseudomonadota</taxon>
        <taxon>Alphaproteobacteria</taxon>
        <taxon>Parvularculales</taxon>
        <taxon>Parvularculaceae</taxon>
        <taxon>Hyphococcus</taxon>
    </lineage>
</organism>
<name>A0A2S7K6W6_9PROT</name>
<protein>
    <recommendedName>
        <fullName evidence="1">HTH marR-type domain-containing protein</fullName>
    </recommendedName>
</protein>
<dbReference type="GO" id="GO:0003700">
    <property type="term" value="F:DNA-binding transcription factor activity"/>
    <property type="evidence" value="ECO:0007669"/>
    <property type="project" value="InterPro"/>
</dbReference>
<dbReference type="Proteomes" id="UP000239504">
    <property type="component" value="Unassembled WGS sequence"/>
</dbReference>
<dbReference type="GO" id="GO:0006950">
    <property type="term" value="P:response to stress"/>
    <property type="evidence" value="ECO:0007669"/>
    <property type="project" value="TreeGrafter"/>
</dbReference>
<dbReference type="InterPro" id="IPR011991">
    <property type="entry name" value="ArsR-like_HTH"/>
</dbReference>
<comment type="caution">
    <text evidence="2">The sequence shown here is derived from an EMBL/GenBank/DDBJ whole genome shotgun (WGS) entry which is preliminary data.</text>
</comment>